<dbReference type="PANTHER" id="PTHR43626">
    <property type="entry name" value="ACYL-COA N-ACYLTRANSFERASE"/>
    <property type="match status" value="1"/>
</dbReference>
<dbReference type="GO" id="GO:0005737">
    <property type="term" value="C:cytoplasm"/>
    <property type="evidence" value="ECO:0007669"/>
    <property type="project" value="TreeGrafter"/>
</dbReference>
<dbReference type="CDD" id="cd04301">
    <property type="entry name" value="NAT_SF"/>
    <property type="match status" value="1"/>
</dbReference>
<dbReference type="PANTHER" id="PTHR43626:SF4">
    <property type="entry name" value="GCN5-RELATED N-ACETYLTRANSFERASE 2, CHLOROPLASTIC"/>
    <property type="match status" value="1"/>
</dbReference>
<dbReference type="InterPro" id="IPR045039">
    <property type="entry name" value="NSI-like"/>
</dbReference>
<dbReference type="InterPro" id="IPR000182">
    <property type="entry name" value="GNAT_dom"/>
</dbReference>
<dbReference type="GO" id="GO:0008080">
    <property type="term" value="F:N-acetyltransferase activity"/>
    <property type="evidence" value="ECO:0007669"/>
    <property type="project" value="InterPro"/>
</dbReference>
<sequence>MLRKAQIGDVKEIQKLLTTYASKGDMLSRSLSELYEALRDFYVEVDDDGRILGAAALHIVWDDLAEVRSVAVVEDAGRKGVGSLLVNACIDEARELGLKRIFCLTYKPEFFGKLGFVLVDKATLPHKVWGDCIKCPKFPDCDENAMTMEL</sequence>
<dbReference type="SUPFAM" id="SSF55729">
    <property type="entry name" value="Acyl-CoA N-acyltransferases (Nat)"/>
    <property type="match status" value="1"/>
</dbReference>
<dbReference type="EMBL" id="FUWR01000008">
    <property type="protein sequence ID" value="SJZ83249.1"/>
    <property type="molecule type" value="Genomic_DNA"/>
</dbReference>
<keyword evidence="5" id="KW-1185">Reference proteome</keyword>
<evidence type="ECO:0000313" key="5">
    <source>
        <dbReference type="Proteomes" id="UP000190102"/>
    </source>
</evidence>
<dbReference type="InterPro" id="IPR016181">
    <property type="entry name" value="Acyl_CoA_acyltransferase"/>
</dbReference>
<evidence type="ECO:0000256" key="1">
    <source>
        <dbReference type="ARBA" id="ARBA00022679"/>
    </source>
</evidence>
<keyword evidence="1" id="KW-0808">Transferase</keyword>
<dbReference type="NCBIfam" id="NF005840">
    <property type="entry name" value="PRK07757.1"/>
    <property type="match status" value="1"/>
</dbReference>
<evidence type="ECO:0000256" key="2">
    <source>
        <dbReference type="ARBA" id="ARBA00023315"/>
    </source>
</evidence>
<dbReference type="Gene3D" id="3.40.630.30">
    <property type="match status" value="1"/>
</dbReference>
<dbReference type="Proteomes" id="UP000190102">
    <property type="component" value="Unassembled WGS sequence"/>
</dbReference>
<dbReference type="OrthoDB" id="9793138at2"/>
<organism evidence="4 5">
    <name type="scientific">Trichlorobacter thiogenes</name>
    <dbReference type="NCBI Taxonomy" id="115783"/>
    <lineage>
        <taxon>Bacteria</taxon>
        <taxon>Pseudomonadati</taxon>
        <taxon>Thermodesulfobacteriota</taxon>
        <taxon>Desulfuromonadia</taxon>
        <taxon>Geobacterales</taxon>
        <taxon>Geobacteraceae</taxon>
        <taxon>Trichlorobacter</taxon>
    </lineage>
</organism>
<dbReference type="RefSeq" id="WP_078790052.1">
    <property type="nucleotide sequence ID" value="NZ_FUWR01000008.1"/>
</dbReference>
<dbReference type="STRING" id="115783.SAMN02745119_01752"/>
<proteinExistence type="predicted"/>
<gene>
    <name evidence="4" type="ORF">SAMN02745119_01752</name>
</gene>
<reference evidence="5" key="1">
    <citation type="submission" date="2017-02" db="EMBL/GenBank/DDBJ databases">
        <authorList>
            <person name="Varghese N."/>
            <person name="Submissions S."/>
        </authorList>
    </citation>
    <scope>NUCLEOTIDE SEQUENCE [LARGE SCALE GENOMIC DNA]</scope>
    <source>
        <strain evidence="5">ATCC BAA-34</strain>
    </source>
</reference>
<dbReference type="PROSITE" id="PS51186">
    <property type="entry name" value="GNAT"/>
    <property type="match status" value="1"/>
</dbReference>
<dbReference type="AlphaFoldDB" id="A0A1T4NVD9"/>
<evidence type="ECO:0000313" key="4">
    <source>
        <dbReference type="EMBL" id="SJZ83249.1"/>
    </source>
</evidence>
<dbReference type="Pfam" id="PF00583">
    <property type="entry name" value="Acetyltransf_1"/>
    <property type="match status" value="1"/>
</dbReference>
<evidence type="ECO:0000259" key="3">
    <source>
        <dbReference type="PROSITE" id="PS51186"/>
    </source>
</evidence>
<name>A0A1T4NVD9_9BACT</name>
<feature type="domain" description="N-acetyltransferase" evidence="3">
    <location>
        <begin position="1"/>
        <end position="150"/>
    </location>
</feature>
<accession>A0A1T4NVD9</accession>
<keyword evidence="2" id="KW-0012">Acyltransferase</keyword>
<protein>
    <submittedName>
        <fullName evidence="4">N-acetylglutamate synthase</fullName>
    </submittedName>
</protein>